<evidence type="ECO:0000313" key="1">
    <source>
        <dbReference type="EMBL" id="CAD5988537.1"/>
    </source>
</evidence>
<dbReference type="RefSeq" id="WP_254175269.1">
    <property type="nucleotide sequence ID" value="NZ_LR882968.1"/>
</dbReference>
<sequence>MSYFTIKNNQIVHSSGGVVPIPGLKSQFVEQAMEALQISDEKWANFNSSEDEWKKRRVVEAQLKVLANYSQCRYRLTTDDLLTLTALSSFLNTRLDEPAPPEGTKTSYVYSVDNYALVALLEYRGNCWQITPIKKLDNPTFRELALAHRDAREVVTAS</sequence>
<gene>
    <name evidence="1" type="ORF">NO713_05730</name>
</gene>
<accession>A0A9W4CU49</accession>
<reference evidence="1" key="1">
    <citation type="submission" date="2020-09" db="EMBL/GenBank/DDBJ databases">
        <authorList>
            <person name="Blom J."/>
        </authorList>
    </citation>
    <scope>NUCLEOTIDE SEQUENCE</scope>
    <source>
        <strain evidence="1">No.713</strain>
        <plasmid evidence="1">p1</plasmid>
    </source>
</reference>
<dbReference type="Proteomes" id="UP001153719">
    <property type="component" value="Plasmid p1"/>
</dbReference>
<geneLocation type="plasmid" evidence="1 2">
    <name>p1</name>
</geneLocation>
<organism evidence="1 2">
    <name type="scientific">Planktothrix pseudagardhii</name>
    <dbReference type="NCBI Taxonomy" id="132604"/>
    <lineage>
        <taxon>Bacteria</taxon>
        <taxon>Bacillati</taxon>
        <taxon>Cyanobacteriota</taxon>
        <taxon>Cyanophyceae</taxon>
        <taxon>Oscillatoriophycideae</taxon>
        <taxon>Oscillatoriales</taxon>
        <taxon>Microcoleaceae</taxon>
        <taxon>Planktothrix</taxon>
    </lineage>
</organism>
<keyword evidence="1" id="KW-0614">Plasmid</keyword>
<dbReference type="KEGG" id="ppsu:NO713_05730"/>
<protein>
    <submittedName>
        <fullName evidence="1">Uncharacterized protein</fullName>
    </submittedName>
</protein>
<name>A0A9W4CU49_9CYAN</name>
<dbReference type="AlphaFoldDB" id="A0A9W4CU49"/>
<evidence type="ECO:0000313" key="2">
    <source>
        <dbReference type="Proteomes" id="UP001153719"/>
    </source>
</evidence>
<proteinExistence type="predicted"/>
<keyword evidence="2" id="KW-1185">Reference proteome</keyword>
<dbReference type="EMBL" id="LR882968">
    <property type="protein sequence ID" value="CAD5988537.1"/>
    <property type="molecule type" value="Genomic_DNA"/>
</dbReference>